<reference evidence="3" key="1">
    <citation type="journal article" date="2013" name="ISME J.">
        <title>A small predatory core genome in the divergent marine Bacteriovorax marinus SJ and the terrestrial Bdellovibrio bacteriovorus.</title>
        <authorList>
            <person name="Crossman L.C."/>
            <person name="Chen H."/>
            <person name="Cerdeno-Tarraga A.M."/>
            <person name="Brooks K."/>
            <person name="Quail M.A."/>
            <person name="Pineiro S.A."/>
            <person name="Hobley L."/>
            <person name="Sockett R.E."/>
            <person name="Bentley S.D."/>
            <person name="Parkhill J."/>
            <person name="Williams H.N."/>
            <person name="Stine O.C."/>
        </authorList>
    </citation>
    <scope>NUCLEOTIDE SEQUENCE [LARGE SCALE GENOMIC DNA]</scope>
    <source>
        <strain evidence="3">ATCC BAA-682 / DSM 15412 / SJ</strain>
    </source>
</reference>
<dbReference type="Proteomes" id="UP000008963">
    <property type="component" value="Chromosome"/>
</dbReference>
<dbReference type="EMBL" id="FQ312005">
    <property type="protein sequence ID" value="CBW27885.1"/>
    <property type="molecule type" value="Genomic_DNA"/>
</dbReference>
<keyword evidence="3" id="KW-1185">Reference proteome</keyword>
<feature type="transmembrane region" description="Helical" evidence="1">
    <location>
        <begin position="216"/>
        <end position="235"/>
    </location>
</feature>
<proteinExistence type="predicted"/>
<organism evidence="2 3">
    <name type="scientific">Halobacteriovorax marinus (strain ATCC BAA-682 / DSM 15412 / SJ)</name>
    <name type="common">Bacteriovorax marinus</name>
    <dbReference type="NCBI Taxonomy" id="862908"/>
    <lineage>
        <taxon>Bacteria</taxon>
        <taxon>Pseudomonadati</taxon>
        <taxon>Bdellovibrionota</taxon>
        <taxon>Bacteriovoracia</taxon>
        <taxon>Bacteriovoracales</taxon>
        <taxon>Halobacteriovoraceae</taxon>
        <taxon>Halobacteriovorax</taxon>
    </lineage>
</organism>
<dbReference type="RefSeq" id="WP_014245655.1">
    <property type="nucleotide sequence ID" value="NC_016620.1"/>
</dbReference>
<name>E1WZU9_HALMS</name>
<gene>
    <name evidence="2" type="ordered locus">BMS_3128</name>
</gene>
<feature type="transmembrane region" description="Helical" evidence="1">
    <location>
        <begin position="94"/>
        <end position="115"/>
    </location>
</feature>
<evidence type="ECO:0000256" key="1">
    <source>
        <dbReference type="SAM" id="Phobius"/>
    </source>
</evidence>
<dbReference type="HOGENOM" id="CLU_592849_0_0_7"/>
<feature type="transmembrane region" description="Helical" evidence="1">
    <location>
        <begin position="121"/>
        <end position="139"/>
    </location>
</feature>
<keyword evidence="1" id="KW-1133">Transmembrane helix</keyword>
<feature type="transmembrane region" description="Helical" evidence="1">
    <location>
        <begin position="280"/>
        <end position="297"/>
    </location>
</feature>
<evidence type="ECO:0000313" key="2">
    <source>
        <dbReference type="EMBL" id="CBW27885.1"/>
    </source>
</evidence>
<accession>E1WZU9</accession>
<dbReference type="PATRIC" id="fig|862908.3.peg.2991"/>
<keyword evidence="1" id="KW-0472">Membrane</keyword>
<sequence>MERVRLFFLKNRELFSNEKVTTLFFIILSSALFIFPRIKIITEYTLDGDELLSWLLIEKSFTGMWAEVYRAVMQPLYYTILKLWMFISPENNDYWIRVPSIILSCLASILVALQVRKVSDWLIATIIFILFSNLDWVVMTSTMSRSYPLLLFLSSIHVYFFKKVIAGTSSSRDYNAFTFLSIAILFTHNTSIFYISSCFLLLIFSGHWKKLLEKKINILFLVSLLVYLVVIYFQFINYRSKVSWIGKSSWDFTYLDPILITYLISLIFVFFKYKTTNRKLIVFSSVPLVGYFLYLFVDTFLMSIFVQRYFVVFYPLMTLVIAEFIRSLMNVNVGKVIILLIVSVQFGSYRITPYRDFYEYKIDYKHFFKNLKDREVINNRTSVQCVVIDSYEAVLSPYSKMYLGRDVCNYISNEAKLDADIILVNDISKAKILMSDLNLADNVKYRPLVVEDNIVAFERYE</sequence>
<feature type="transmembrane region" description="Helical" evidence="1">
    <location>
        <begin position="255"/>
        <end position="273"/>
    </location>
</feature>
<dbReference type="AlphaFoldDB" id="E1WZU9"/>
<dbReference type="KEGG" id="bmx:BMS_3128"/>
<dbReference type="STRING" id="862908.BMS_3128"/>
<feature type="transmembrane region" description="Helical" evidence="1">
    <location>
        <begin position="177"/>
        <end position="204"/>
    </location>
</feature>
<feature type="transmembrane region" description="Helical" evidence="1">
    <location>
        <begin position="309"/>
        <end position="325"/>
    </location>
</feature>
<evidence type="ECO:0000313" key="3">
    <source>
        <dbReference type="Proteomes" id="UP000008963"/>
    </source>
</evidence>
<feature type="transmembrane region" description="Helical" evidence="1">
    <location>
        <begin position="20"/>
        <end position="38"/>
    </location>
</feature>
<keyword evidence="1" id="KW-0812">Transmembrane</keyword>
<protein>
    <submittedName>
        <fullName evidence="2">Membrane protein</fullName>
    </submittedName>
</protein>